<dbReference type="Pfam" id="PF01434">
    <property type="entry name" value="Peptidase_M41"/>
    <property type="match status" value="1"/>
</dbReference>
<dbReference type="HAMAP" id="MF_01458">
    <property type="entry name" value="FtsH"/>
    <property type="match status" value="1"/>
</dbReference>
<evidence type="ECO:0000256" key="8">
    <source>
        <dbReference type="ARBA" id="ARBA00022801"/>
    </source>
</evidence>
<reference evidence="17" key="1">
    <citation type="submission" date="2020-05" db="EMBL/GenBank/DDBJ databases">
        <authorList>
            <person name="Chiriac C."/>
            <person name="Salcher M."/>
            <person name="Ghai R."/>
            <person name="Kavagutti S V."/>
        </authorList>
    </citation>
    <scope>NUCLEOTIDE SEQUENCE</scope>
</reference>
<keyword evidence="13 15" id="KW-0472">Membrane</keyword>
<feature type="transmembrane region" description="Helical" evidence="15">
    <location>
        <begin position="27"/>
        <end position="46"/>
    </location>
</feature>
<dbReference type="InterPro" id="IPR000642">
    <property type="entry name" value="Peptidase_M41"/>
</dbReference>
<dbReference type="InterPro" id="IPR037219">
    <property type="entry name" value="Peptidase_M41-like"/>
</dbReference>
<evidence type="ECO:0000256" key="6">
    <source>
        <dbReference type="ARBA" id="ARBA00022723"/>
    </source>
</evidence>
<dbReference type="AlphaFoldDB" id="A0A6J6X2U4"/>
<keyword evidence="4" id="KW-0645">Protease</keyword>
<keyword evidence="9" id="KW-0862">Zinc</keyword>
<evidence type="ECO:0000256" key="5">
    <source>
        <dbReference type="ARBA" id="ARBA00022692"/>
    </source>
</evidence>
<feature type="compositionally biased region" description="Basic and acidic residues" evidence="14">
    <location>
        <begin position="10"/>
        <end position="22"/>
    </location>
</feature>
<dbReference type="GO" id="GO:0006508">
    <property type="term" value="P:proteolysis"/>
    <property type="evidence" value="ECO:0007669"/>
    <property type="project" value="UniProtKB-KW"/>
</dbReference>
<evidence type="ECO:0000256" key="7">
    <source>
        <dbReference type="ARBA" id="ARBA00022741"/>
    </source>
</evidence>
<dbReference type="PANTHER" id="PTHR23076">
    <property type="entry name" value="METALLOPROTEASE M41 FTSH"/>
    <property type="match status" value="1"/>
</dbReference>
<evidence type="ECO:0000256" key="2">
    <source>
        <dbReference type="ARBA" id="ARBA00004370"/>
    </source>
</evidence>
<dbReference type="FunFam" id="3.40.50.300:FF:000001">
    <property type="entry name" value="ATP-dependent zinc metalloprotease FtsH"/>
    <property type="match status" value="1"/>
</dbReference>
<dbReference type="GO" id="GO:0046872">
    <property type="term" value="F:metal ion binding"/>
    <property type="evidence" value="ECO:0007669"/>
    <property type="project" value="UniProtKB-KW"/>
</dbReference>
<keyword evidence="11 15" id="KW-1133">Transmembrane helix</keyword>
<dbReference type="PROSITE" id="PS00674">
    <property type="entry name" value="AAA"/>
    <property type="match status" value="1"/>
</dbReference>
<evidence type="ECO:0000259" key="16">
    <source>
        <dbReference type="SMART" id="SM00382"/>
    </source>
</evidence>
<evidence type="ECO:0000256" key="4">
    <source>
        <dbReference type="ARBA" id="ARBA00022670"/>
    </source>
</evidence>
<accession>A0A6J6X2U4</accession>
<keyword evidence="10" id="KW-0067">ATP-binding</keyword>
<dbReference type="Pfam" id="PF00004">
    <property type="entry name" value="AAA"/>
    <property type="match status" value="1"/>
</dbReference>
<dbReference type="GO" id="GO:0004222">
    <property type="term" value="F:metalloendopeptidase activity"/>
    <property type="evidence" value="ECO:0007669"/>
    <property type="project" value="InterPro"/>
</dbReference>
<protein>
    <submittedName>
        <fullName evidence="17">Unannotated protein</fullName>
    </submittedName>
</protein>
<evidence type="ECO:0000256" key="12">
    <source>
        <dbReference type="ARBA" id="ARBA00023049"/>
    </source>
</evidence>
<dbReference type="FunFam" id="1.20.58.760:FF:000001">
    <property type="entry name" value="ATP-dependent zinc metalloprotease FtsH"/>
    <property type="match status" value="1"/>
</dbReference>
<keyword evidence="8" id="KW-0378">Hydrolase</keyword>
<dbReference type="InterPro" id="IPR005936">
    <property type="entry name" value="FtsH"/>
</dbReference>
<keyword evidence="6" id="KW-0479">Metal-binding</keyword>
<comment type="subcellular location">
    <subcellularLocation>
        <location evidence="2">Membrane</location>
    </subcellularLocation>
</comment>
<dbReference type="GO" id="GO:0005886">
    <property type="term" value="C:plasma membrane"/>
    <property type="evidence" value="ECO:0007669"/>
    <property type="project" value="TreeGrafter"/>
</dbReference>
<dbReference type="GO" id="GO:0030163">
    <property type="term" value="P:protein catabolic process"/>
    <property type="evidence" value="ECO:0007669"/>
    <property type="project" value="TreeGrafter"/>
</dbReference>
<organism evidence="17">
    <name type="scientific">freshwater metagenome</name>
    <dbReference type="NCBI Taxonomy" id="449393"/>
    <lineage>
        <taxon>unclassified sequences</taxon>
        <taxon>metagenomes</taxon>
        <taxon>ecological metagenomes</taxon>
    </lineage>
</organism>
<dbReference type="InterPro" id="IPR027417">
    <property type="entry name" value="P-loop_NTPase"/>
</dbReference>
<keyword evidence="12" id="KW-0482">Metalloprotease</keyword>
<evidence type="ECO:0000256" key="9">
    <source>
        <dbReference type="ARBA" id="ARBA00022833"/>
    </source>
</evidence>
<evidence type="ECO:0000256" key="13">
    <source>
        <dbReference type="ARBA" id="ARBA00023136"/>
    </source>
</evidence>
<name>A0A6J6X2U4_9ZZZZ</name>
<dbReference type="InterPro" id="IPR041569">
    <property type="entry name" value="AAA_lid_3"/>
</dbReference>
<evidence type="ECO:0000256" key="1">
    <source>
        <dbReference type="ARBA" id="ARBA00001947"/>
    </source>
</evidence>
<dbReference type="CDD" id="cd19501">
    <property type="entry name" value="RecA-like_FtsH"/>
    <property type="match status" value="1"/>
</dbReference>
<evidence type="ECO:0000256" key="10">
    <source>
        <dbReference type="ARBA" id="ARBA00022840"/>
    </source>
</evidence>
<evidence type="ECO:0000256" key="14">
    <source>
        <dbReference type="SAM" id="MobiDB-lite"/>
    </source>
</evidence>
<sequence>MSKTPTPKKKSPDAKEPTLRPEQRRRLTTIAIVALALGILVGPNLFKTKTVRTFTYSAFLAKAEAHAITSASVENATGTITGVLTSGVRYSVSGPMPVIPSDVKALRKLGVTVKFANPSSFTRNWLPLIEMLVLFVLLPLFIFTRLSKGQMGGMMSIGKSKAKKFDEDHPTTTFADVAGYIGVKEEISEVVSFLKSPDKYKAIGARIPKGILLVGPPGTGKTLIARAVAGEAKVPFFSVSGSDFMEMFVGVGASRVRDLFATARKQAPAIIFVDEIDSIGRKRGAGLGGGHDEREQTLNQMLSEMDGFDPTEGVVVMAATNRPDVLDAALLRPGRFDRQVVVPLPDLEERLPILQVHAKNKQLSDDVNLETVARGTPGMSGADLANLVNEAALHAVRRDSTTIAMADFENARDRVVMGQLRDGQVLQDDERERVAYHESGHALLAYVLEHSDPLHKITILPRGMALGVTWTLPEEDRHIHSRQYVEDSLCMRMGGRVAELLIYGDLSTGASDDLQRNTELAGRMVREWGMSKRVGPMAWGSNNQVFLGEGLMQTRDYSDDTAKIIDEEVERILREQEARAIEVLTLHRRGLEAVAQKLLAEESIDGETAAQLIDEAHGQAVHPFGKKTVRTMLETTNHDALTDAAKLTEESTPEA</sequence>
<feature type="domain" description="AAA+ ATPase" evidence="16">
    <location>
        <begin position="207"/>
        <end position="346"/>
    </location>
</feature>
<dbReference type="EMBL" id="CAFAAB010000161">
    <property type="protein sequence ID" value="CAB4791182.1"/>
    <property type="molecule type" value="Genomic_DNA"/>
</dbReference>
<feature type="region of interest" description="Disordered" evidence="14">
    <location>
        <begin position="1"/>
        <end position="22"/>
    </location>
</feature>
<dbReference type="Gene3D" id="1.20.58.760">
    <property type="entry name" value="Peptidase M41"/>
    <property type="match status" value="1"/>
</dbReference>
<dbReference type="InterPro" id="IPR003593">
    <property type="entry name" value="AAA+_ATPase"/>
</dbReference>
<dbReference type="SUPFAM" id="SSF140990">
    <property type="entry name" value="FtsH protease domain-like"/>
    <property type="match status" value="1"/>
</dbReference>
<dbReference type="InterPro" id="IPR003960">
    <property type="entry name" value="ATPase_AAA_CS"/>
</dbReference>
<dbReference type="GO" id="GO:0016887">
    <property type="term" value="F:ATP hydrolysis activity"/>
    <property type="evidence" value="ECO:0007669"/>
    <property type="project" value="InterPro"/>
</dbReference>
<evidence type="ECO:0000313" key="17">
    <source>
        <dbReference type="EMBL" id="CAB4791182.1"/>
    </source>
</evidence>
<dbReference type="SUPFAM" id="SSF52540">
    <property type="entry name" value="P-loop containing nucleoside triphosphate hydrolases"/>
    <property type="match status" value="1"/>
</dbReference>
<dbReference type="PANTHER" id="PTHR23076:SF97">
    <property type="entry name" value="ATP-DEPENDENT ZINC METALLOPROTEASE YME1L1"/>
    <property type="match status" value="1"/>
</dbReference>
<dbReference type="Gene3D" id="3.40.50.300">
    <property type="entry name" value="P-loop containing nucleotide triphosphate hydrolases"/>
    <property type="match status" value="1"/>
</dbReference>
<dbReference type="InterPro" id="IPR003959">
    <property type="entry name" value="ATPase_AAA_core"/>
</dbReference>
<dbReference type="SMART" id="SM00382">
    <property type="entry name" value="AAA"/>
    <property type="match status" value="1"/>
</dbReference>
<dbReference type="FunFam" id="1.10.8.60:FF:000001">
    <property type="entry name" value="ATP-dependent zinc metalloprotease FtsH"/>
    <property type="match status" value="1"/>
</dbReference>
<evidence type="ECO:0000256" key="15">
    <source>
        <dbReference type="SAM" id="Phobius"/>
    </source>
</evidence>
<keyword evidence="5 15" id="KW-0812">Transmembrane</keyword>
<evidence type="ECO:0000256" key="11">
    <source>
        <dbReference type="ARBA" id="ARBA00022989"/>
    </source>
</evidence>
<comment type="cofactor">
    <cofactor evidence="1">
        <name>Zn(2+)</name>
        <dbReference type="ChEBI" id="CHEBI:29105"/>
    </cofactor>
</comment>
<dbReference type="Pfam" id="PF17862">
    <property type="entry name" value="AAA_lid_3"/>
    <property type="match status" value="1"/>
</dbReference>
<dbReference type="GO" id="GO:0004176">
    <property type="term" value="F:ATP-dependent peptidase activity"/>
    <property type="evidence" value="ECO:0007669"/>
    <property type="project" value="InterPro"/>
</dbReference>
<evidence type="ECO:0000256" key="3">
    <source>
        <dbReference type="ARBA" id="ARBA00010044"/>
    </source>
</evidence>
<feature type="transmembrane region" description="Helical" evidence="15">
    <location>
        <begin position="125"/>
        <end position="146"/>
    </location>
</feature>
<gene>
    <name evidence="17" type="ORF">UFOPK2958_01211</name>
</gene>
<dbReference type="GO" id="GO:0005524">
    <property type="term" value="F:ATP binding"/>
    <property type="evidence" value="ECO:0007669"/>
    <property type="project" value="UniProtKB-KW"/>
</dbReference>
<dbReference type="Gene3D" id="1.10.8.60">
    <property type="match status" value="1"/>
</dbReference>
<proteinExistence type="inferred from homology"/>
<keyword evidence="7" id="KW-0547">Nucleotide-binding</keyword>
<dbReference type="NCBIfam" id="TIGR01241">
    <property type="entry name" value="FtsH_fam"/>
    <property type="match status" value="1"/>
</dbReference>
<comment type="similarity">
    <text evidence="3">In the C-terminal section; belongs to the peptidase M41 family.</text>
</comment>